<evidence type="ECO:0000256" key="4">
    <source>
        <dbReference type="SAM" id="Phobius"/>
    </source>
</evidence>
<comment type="similarity">
    <text evidence="2">Belongs to the methyl-accepting chemotaxis (MCP) protein family.</text>
</comment>
<protein>
    <submittedName>
        <fullName evidence="6">Methyl-accepting chemotaxis protein</fullName>
    </submittedName>
</protein>
<dbReference type="PROSITE" id="PS50111">
    <property type="entry name" value="CHEMOTAXIS_TRANSDUC_2"/>
    <property type="match status" value="1"/>
</dbReference>
<feature type="transmembrane region" description="Helical" evidence="4">
    <location>
        <begin position="7"/>
        <end position="24"/>
    </location>
</feature>
<dbReference type="OrthoDB" id="2542987at2"/>
<dbReference type="PANTHER" id="PTHR32089">
    <property type="entry name" value="METHYL-ACCEPTING CHEMOTAXIS PROTEIN MCPB"/>
    <property type="match status" value="1"/>
</dbReference>
<dbReference type="GO" id="GO:0007165">
    <property type="term" value="P:signal transduction"/>
    <property type="evidence" value="ECO:0007669"/>
    <property type="project" value="UniProtKB-KW"/>
</dbReference>
<sequence length="484" mass="52846">MNRIHKINIYATWIATVLLSILTYSNAGRSATSIEIIGFMLMTSIIVSIIYFLHFNDVIKGTIILTLLGLATLATSIIEGGNGQTFIVSFFVLAMATLYFKSAVICIYTLFYVPACIIAAFINPKYIGGDSLSLSSVKILIFTYTCMAILLFIATKRGENLVSHSKKVLNEIQEKQEQITNNTEIAYQISDELYNSIEGIKAAMAAITLGSDSVYESSSQMAGAAEESATSIVNINDKFSEADDQLKINVQHATSLADNFSTLTKNVSKGQSGIQDVQASMNNIDSTISTANSATKYLLEQMNHIHSILEEISAIAVQTNLLSLNASIEAARAGEHGKGFAIVANEIHSLAEQSKRASTNIQIILDQLTTTTKEVSDKVSSGAGSVLNGKDKVSILVQFFQSLQNTAIECNTLVQNEFLVMENIQTHFNEIRNELEMVVATSEENSTMIENISEAVLEQNGSVKKVSERLLEIIQLSSRLKEKL</sequence>
<accession>A0A1I6JM56</accession>
<feature type="transmembrane region" description="Helical" evidence="4">
    <location>
        <begin position="134"/>
        <end position="154"/>
    </location>
</feature>
<dbReference type="EMBL" id="FOYZ01000006">
    <property type="protein sequence ID" value="SFR80056.1"/>
    <property type="molecule type" value="Genomic_DNA"/>
</dbReference>
<dbReference type="SUPFAM" id="SSF58104">
    <property type="entry name" value="Methyl-accepting chemotaxis protein (MCP) signaling domain"/>
    <property type="match status" value="1"/>
</dbReference>
<proteinExistence type="inferred from homology"/>
<evidence type="ECO:0000256" key="1">
    <source>
        <dbReference type="ARBA" id="ARBA00023224"/>
    </source>
</evidence>
<keyword evidence="4" id="KW-1133">Transmembrane helix</keyword>
<organism evidence="6 7">
    <name type="scientific">Anaeromicropila populeti</name>
    <dbReference type="NCBI Taxonomy" id="37658"/>
    <lineage>
        <taxon>Bacteria</taxon>
        <taxon>Bacillati</taxon>
        <taxon>Bacillota</taxon>
        <taxon>Clostridia</taxon>
        <taxon>Lachnospirales</taxon>
        <taxon>Lachnospiraceae</taxon>
        <taxon>Anaeromicropila</taxon>
    </lineage>
</organism>
<evidence type="ECO:0000313" key="6">
    <source>
        <dbReference type="EMBL" id="SFR80056.1"/>
    </source>
</evidence>
<keyword evidence="4" id="KW-0472">Membrane</keyword>
<reference evidence="6 7" key="1">
    <citation type="submission" date="2016-10" db="EMBL/GenBank/DDBJ databases">
        <authorList>
            <person name="de Groot N.N."/>
        </authorList>
    </citation>
    <scope>NUCLEOTIDE SEQUENCE [LARGE SCALE GENOMIC DNA]</scope>
    <source>
        <strain evidence="6 7">743A</strain>
    </source>
</reference>
<keyword evidence="1 3" id="KW-0807">Transducer</keyword>
<evidence type="ECO:0000256" key="2">
    <source>
        <dbReference type="ARBA" id="ARBA00029447"/>
    </source>
</evidence>
<dbReference type="RefSeq" id="WP_092560310.1">
    <property type="nucleotide sequence ID" value="NZ_FOYZ01000006.1"/>
</dbReference>
<name>A0A1I6JM56_9FIRM</name>
<keyword evidence="4" id="KW-0812">Transmembrane</keyword>
<dbReference type="InterPro" id="IPR004090">
    <property type="entry name" value="Chemotax_Me-accpt_rcpt"/>
</dbReference>
<dbReference type="Proteomes" id="UP000199659">
    <property type="component" value="Unassembled WGS sequence"/>
</dbReference>
<gene>
    <name evidence="6" type="ORF">SAMN05661086_01753</name>
</gene>
<dbReference type="Pfam" id="PF00015">
    <property type="entry name" value="MCPsignal"/>
    <property type="match status" value="1"/>
</dbReference>
<dbReference type="GO" id="GO:0006935">
    <property type="term" value="P:chemotaxis"/>
    <property type="evidence" value="ECO:0007669"/>
    <property type="project" value="InterPro"/>
</dbReference>
<dbReference type="SMART" id="SM00283">
    <property type="entry name" value="MA"/>
    <property type="match status" value="1"/>
</dbReference>
<dbReference type="PANTHER" id="PTHR32089:SF112">
    <property type="entry name" value="LYSOZYME-LIKE PROTEIN-RELATED"/>
    <property type="match status" value="1"/>
</dbReference>
<dbReference type="InterPro" id="IPR004089">
    <property type="entry name" value="MCPsignal_dom"/>
</dbReference>
<keyword evidence="7" id="KW-1185">Reference proteome</keyword>
<evidence type="ECO:0000313" key="7">
    <source>
        <dbReference type="Proteomes" id="UP000199659"/>
    </source>
</evidence>
<dbReference type="AlphaFoldDB" id="A0A1I6JM56"/>
<dbReference type="GO" id="GO:0004888">
    <property type="term" value="F:transmembrane signaling receptor activity"/>
    <property type="evidence" value="ECO:0007669"/>
    <property type="project" value="InterPro"/>
</dbReference>
<evidence type="ECO:0000256" key="3">
    <source>
        <dbReference type="PROSITE-ProRule" id="PRU00284"/>
    </source>
</evidence>
<dbReference type="PRINTS" id="PR00260">
    <property type="entry name" value="CHEMTRNSDUCR"/>
</dbReference>
<dbReference type="GO" id="GO:0016020">
    <property type="term" value="C:membrane"/>
    <property type="evidence" value="ECO:0007669"/>
    <property type="project" value="InterPro"/>
</dbReference>
<evidence type="ECO:0000259" key="5">
    <source>
        <dbReference type="PROSITE" id="PS50111"/>
    </source>
</evidence>
<dbReference type="STRING" id="37658.SAMN05661086_01753"/>
<feature type="transmembrane region" description="Helical" evidence="4">
    <location>
        <begin position="61"/>
        <end position="78"/>
    </location>
</feature>
<feature type="domain" description="Methyl-accepting transducer" evidence="5">
    <location>
        <begin position="203"/>
        <end position="453"/>
    </location>
</feature>
<dbReference type="Gene3D" id="1.10.287.950">
    <property type="entry name" value="Methyl-accepting chemotaxis protein"/>
    <property type="match status" value="1"/>
</dbReference>
<feature type="transmembrane region" description="Helical" evidence="4">
    <location>
        <begin position="36"/>
        <end position="54"/>
    </location>
</feature>